<dbReference type="EMBL" id="BKCJ011333207">
    <property type="protein sequence ID" value="GFD21917.1"/>
    <property type="molecule type" value="Genomic_DNA"/>
</dbReference>
<sequence>MKNHWSKQWRTPKHFVELYQASIKKKGKDIETNFIDALDNNERNLDVRFDSTDFFDDIEDVVASFSNNGNDN</sequence>
<protein>
    <submittedName>
        <fullName evidence="1">Uncharacterized protein</fullName>
    </submittedName>
</protein>
<dbReference type="AlphaFoldDB" id="A0A699UHD6"/>
<comment type="caution">
    <text evidence="1">The sequence shown here is derived from an EMBL/GenBank/DDBJ whole genome shotgun (WGS) entry which is preliminary data.</text>
</comment>
<gene>
    <name evidence="1" type="ORF">Tci_893886</name>
</gene>
<name>A0A699UHD6_TANCI</name>
<proteinExistence type="predicted"/>
<organism evidence="1">
    <name type="scientific">Tanacetum cinerariifolium</name>
    <name type="common">Dalmatian daisy</name>
    <name type="synonym">Chrysanthemum cinerariifolium</name>
    <dbReference type="NCBI Taxonomy" id="118510"/>
    <lineage>
        <taxon>Eukaryota</taxon>
        <taxon>Viridiplantae</taxon>
        <taxon>Streptophyta</taxon>
        <taxon>Embryophyta</taxon>
        <taxon>Tracheophyta</taxon>
        <taxon>Spermatophyta</taxon>
        <taxon>Magnoliopsida</taxon>
        <taxon>eudicotyledons</taxon>
        <taxon>Gunneridae</taxon>
        <taxon>Pentapetalae</taxon>
        <taxon>asterids</taxon>
        <taxon>campanulids</taxon>
        <taxon>Asterales</taxon>
        <taxon>Asteraceae</taxon>
        <taxon>Asteroideae</taxon>
        <taxon>Anthemideae</taxon>
        <taxon>Anthemidinae</taxon>
        <taxon>Tanacetum</taxon>
    </lineage>
</organism>
<accession>A0A699UHD6</accession>
<evidence type="ECO:0000313" key="1">
    <source>
        <dbReference type="EMBL" id="GFD21917.1"/>
    </source>
</evidence>
<reference evidence="1" key="1">
    <citation type="journal article" date="2019" name="Sci. Rep.">
        <title>Draft genome of Tanacetum cinerariifolium, the natural source of mosquito coil.</title>
        <authorList>
            <person name="Yamashiro T."/>
            <person name="Shiraishi A."/>
            <person name="Satake H."/>
            <person name="Nakayama K."/>
        </authorList>
    </citation>
    <scope>NUCLEOTIDE SEQUENCE</scope>
</reference>